<dbReference type="Pfam" id="PF05015">
    <property type="entry name" value="HigB-like_toxin"/>
    <property type="match status" value="1"/>
</dbReference>
<dbReference type="RefSeq" id="WP_096162045.1">
    <property type="nucleotide sequence ID" value="NZ_NRGP01000012.1"/>
</dbReference>
<accession>A0A2A3Z5K6</accession>
<evidence type="ECO:0000313" key="9">
    <source>
        <dbReference type="Proteomes" id="UP000297736"/>
    </source>
</evidence>
<dbReference type="Proteomes" id="UP000283000">
    <property type="component" value="Chromosome"/>
</dbReference>
<gene>
    <name evidence="4" type="ORF">CIK64_08075</name>
    <name evidence="3" type="ORF">CIK65_01780</name>
    <name evidence="2" type="ORF">CXR23_08470</name>
    <name evidence="5" type="ORF">EB834_07155</name>
</gene>
<dbReference type="SUPFAM" id="SSF143011">
    <property type="entry name" value="RelE-like"/>
    <property type="match status" value="1"/>
</dbReference>
<feature type="region of interest" description="Disordered" evidence="1">
    <location>
        <begin position="47"/>
        <end position="66"/>
    </location>
</feature>
<dbReference type="InterPro" id="IPR007711">
    <property type="entry name" value="HigB-1"/>
</dbReference>
<feature type="region of interest" description="Disordered" evidence="1">
    <location>
        <begin position="1"/>
        <end position="21"/>
    </location>
</feature>
<dbReference type="EMBL" id="NRGQ01000003">
    <property type="protein sequence ID" value="PCC44347.1"/>
    <property type="molecule type" value="Genomic_DNA"/>
</dbReference>
<sequence>MGSLPCPRRFGNNDTERLRRRERVRSIDPRIHRAALRKLRQVGSAESLEDLRVPPGNRLEAPKGDRVGQHSIRINDQWRICFVWTDAGPEEVQIVDYH</sequence>
<dbReference type="PANTHER" id="PTHR40266:SF2">
    <property type="entry name" value="TOXIN HIGB-1"/>
    <property type="match status" value="1"/>
</dbReference>
<dbReference type="AlphaFoldDB" id="A0A2A3Z5K6"/>
<reference evidence="6 7" key="1">
    <citation type="journal article" date="2017" name="Elife">
        <title>Extensive horizontal gene transfer in cheese-associated bacteria.</title>
        <authorList>
            <person name="Bonham K.S."/>
            <person name="Wolfe B.E."/>
            <person name="Dutton R.J."/>
        </authorList>
    </citation>
    <scope>NUCLEOTIDE SEQUENCE [LARGE SCALE GENOMIC DNA]</scope>
    <source>
        <strain evidence="4 6">947_7</strain>
        <strain evidence="3 7">962_8</strain>
    </source>
</reference>
<dbReference type="InterPro" id="IPR035093">
    <property type="entry name" value="RelE/ParE_toxin_dom_sf"/>
</dbReference>
<evidence type="ECO:0000313" key="3">
    <source>
        <dbReference type="EMBL" id="PCC44347.1"/>
    </source>
</evidence>
<dbReference type="EMBL" id="NRGP01000012">
    <property type="protein sequence ID" value="PCC46809.1"/>
    <property type="molecule type" value="Genomic_DNA"/>
</dbReference>
<name>A0A2A3Z5K6_BREAU</name>
<evidence type="ECO:0000313" key="2">
    <source>
        <dbReference type="EMBL" id="AZT93175.1"/>
    </source>
</evidence>
<evidence type="ECO:0000313" key="5">
    <source>
        <dbReference type="EMBL" id="TGD39511.1"/>
    </source>
</evidence>
<evidence type="ECO:0000256" key="1">
    <source>
        <dbReference type="SAM" id="MobiDB-lite"/>
    </source>
</evidence>
<accession>A0A368M315</accession>
<evidence type="ECO:0000313" key="4">
    <source>
        <dbReference type="EMBL" id="PCC46809.1"/>
    </source>
</evidence>
<evidence type="ECO:0000313" key="6">
    <source>
        <dbReference type="Proteomes" id="UP000217564"/>
    </source>
</evidence>
<dbReference type="Proteomes" id="UP000218620">
    <property type="component" value="Unassembled WGS sequence"/>
</dbReference>
<dbReference type="EMBL" id="RHFF01000005">
    <property type="protein sequence ID" value="TGD39511.1"/>
    <property type="molecule type" value="Genomic_DNA"/>
</dbReference>
<dbReference type="PANTHER" id="PTHR40266">
    <property type="entry name" value="TOXIN HIGB-1"/>
    <property type="match status" value="1"/>
</dbReference>
<protein>
    <submittedName>
        <fullName evidence="4">Plasmid maintenance system killer</fullName>
    </submittedName>
</protein>
<reference evidence="5 9" key="3">
    <citation type="submission" date="2018-10" db="EMBL/GenBank/DDBJ databases">
        <title>Brevibacterium genomes from Austrain hard cheese rinds.</title>
        <authorList>
            <person name="Anast J.M."/>
            <person name="Dzieciol M."/>
            <person name="Schultz D.L."/>
            <person name="Mann E."/>
            <person name="Wagner M."/>
            <person name="Schmitz-Esser S."/>
        </authorList>
    </citation>
    <scope>NUCLEOTIDE SEQUENCE [LARGE SCALE GENOMIC DNA]</scope>
    <source>
        <strain evidence="5 9">L261</strain>
    </source>
</reference>
<proteinExistence type="predicted"/>
<dbReference type="Gene3D" id="3.30.2310.20">
    <property type="entry name" value="RelE-like"/>
    <property type="match status" value="1"/>
</dbReference>
<reference evidence="2 8" key="2">
    <citation type="submission" date="2017-12" db="EMBL/GenBank/DDBJ databases">
        <authorList>
            <person name="Levesque S."/>
        </authorList>
    </citation>
    <scope>NUCLEOTIDE SEQUENCE [LARGE SCALE GENOMIC DNA]</scope>
    <source>
        <strain evidence="2 8">SMQ-1417</strain>
    </source>
</reference>
<reference evidence="2 8" key="4">
    <citation type="submission" date="2019-01" db="EMBL/GenBank/DDBJ databases">
        <title>Comparative genomic analysis of Brevibacterium aurantiacum sheds light on its evolution and its adaptation to smear-ripened cheeses.</title>
        <authorList>
            <person name="Moineau S."/>
        </authorList>
    </citation>
    <scope>NUCLEOTIDE SEQUENCE [LARGE SCALE GENOMIC DNA]</scope>
    <source>
        <strain evidence="2 8">SMQ-1417</strain>
    </source>
</reference>
<evidence type="ECO:0000313" key="7">
    <source>
        <dbReference type="Proteomes" id="UP000218620"/>
    </source>
</evidence>
<dbReference type="EMBL" id="CP025330">
    <property type="protein sequence ID" value="AZT93175.1"/>
    <property type="molecule type" value="Genomic_DNA"/>
</dbReference>
<evidence type="ECO:0000313" key="8">
    <source>
        <dbReference type="Proteomes" id="UP000283000"/>
    </source>
</evidence>
<dbReference type="Proteomes" id="UP000297736">
    <property type="component" value="Unassembled WGS sequence"/>
</dbReference>
<organism evidence="4 6">
    <name type="scientific">Brevibacterium aurantiacum</name>
    <dbReference type="NCBI Taxonomy" id="273384"/>
    <lineage>
        <taxon>Bacteria</taxon>
        <taxon>Bacillati</taxon>
        <taxon>Actinomycetota</taxon>
        <taxon>Actinomycetes</taxon>
        <taxon>Micrococcales</taxon>
        <taxon>Brevibacteriaceae</taxon>
        <taxon>Brevibacterium</taxon>
    </lineage>
</organism>
<dbReference type="Proteomes" id="UP000217564">
    <property type="component" value="Unassembled WGS sequence"/>
</dbReference>